<evidence type="ECO:0000313" key="2">
    <source>
        <dbReference type="Proteomes" id="UP001642360"/>
    </source>
</evidence>
<protein>
    <submittedName>
        <fullName evidence="1">Uncharacterized protein</fullName>
    </submittedName>
</protein>
<name>A0ABC8UBE8_9AQUA</name>
<dbReference type="AlphaFoldDB" id="A0ABC8UBE8"/>
<evidence type="ECO:0000313" key="1">
    <source>
        <dbReference type="EMBL" id="CAK9177468.1"/>
    </source>
</evidence>
<organism evidence="1 2">
    <name type="scientific">Ilex paraguariensis</name>
    <name type="common">yerba mate</name>
    <dbReference type="NCBI Taxonomy" id="185542"/>
    <lineage>
        <taxon>Eukaryota</taxon>
        <taxon>Viridiplantae</taxon>
        <taxon>Streptophyta</taxon>
        <taxon>Embryophyta</taxon>
        <taxon>Tracheophyta</taxon>
        <taxon>Spermatophyta</taxon>
        <taxon>Magnoliopsida</taxon>
        <taxon>eudicotyledons</taxon>
        <taxon>Gunneridae</taxon>
        <taxon>Pentapetalae</taxon>
        <taxon>asterids</taxon>
        <taxon>campanulids</taxon>
        <taxon>Aquifoliales</taxon>
        <taxon>Aquifoliaceae</taxon>
        <taxon>Ilex</taxon>
    </lineage>
</organism>
<dbReference type="Proteomes" id="UP001642360">
    <property type="component" value="Unassembled WGS sequence"/>
</dbReference>
<keyword evidence="2" id="KW-1185">Reference proteome</keyword>
<sequence>MEVDDKDGQLSNTLSTHEYGRGWAGPVEGLLGGCSLVFRPMGPGPLPVGGSKSHGFAIAHSIPLSPLSIHMYMYIYVIWWCPHALVLRHGLSKVGQGP</sequence>
<proteinExistence type="predicted"/>
<reference evidence="1 2" key="1">
    <citation type="submission" date="2024-02" db="EMBL/GenBank/DDBJ databases">
        <authorList>
            <person name="Vignale AGUSTIN F."/>
            <person name="Sosa J E."/>
            <person name="Modenutti C."/>
        </authorList>
    </citation>
    <scope>NUCLEOTIDE SEQUENCE [LARGE SCALE GENOMIC DNA]</scope>
</reference>
<comment type="caution">
    <text evidence="1">The sequence shown here is derived from an EMBL/GenBank/DDBJ whole genome shotgun (WGS) entry which is preliminary data.</text>
</comment>
<dbReference type="EMBL" id="CAUOFW020007057">
    <property type="protein sequence ID" value="CAK9177468.1"/>
    <property type="molecule type" value="Genomic_DNA"/>
</dbReference>
<accession>A0ABC8UBE8</accession>
<gene>
    <name evidence="1" type="ORF">ILEXP_LOCUS47357</name>
</gene>